<gene>
    <name evidence="2" type="ORF">JCM15093_1200</name>
</gene>
<proteinExistence type="predicted"/>
<dbReference type="AlphaFoldDB" id="A0A069D1E2"/>
<evidence type="ECO:0000256" key="1">
    <source>
        <dbReference type="SAM" id="MobiDB-lite"/>
    </source>
</evidence>
<keyword evidence="3" id="KW-1185">Reference proteome</keyword>
<feature type="region of interest" description="Disordered" evidence="1">
    <location>
        <begin position="66"/>
        <end position="96"/>
    </location>
</feature>
<dbReference type="Proteomes" id="UP000027601">
    <property type="component" value="Unassembled WGS sequence"/>
</dbReference>
<accession>A0A069D1E2</accession>
<dbReference type="EMBL" id="BAJS01000004">
    <property type="protein sequence ID" value="GAK36066.1"/>
    <property type="molecule type" value="Genomic_DNA"/>
</dbReference>
<reference evidence="2 3" key="1">
    <citation type="journal article" date="2015" name="Microbes Environ.">
        <title>Distribution and evolution of nitrogen fixation genes in the phylum bacteroidetes.</title>
        <authorList>
            <person name="Inoue J."/>
            <person name="Oshima K."/>
            <person name="Suda W."/>
            <person name="Sakamoto M."/>
            <person name="Iino T."/>
            <person name="Noda S."/>
            <person name="Hongoh Y."/>
            <person name="Hattori M."/>
            <person name="Ohkuma M."/>
        </authorList>
    </citation>
    <scope>NUCLEOTIDE SEQUENCE [LARGE SCALE GENOMIC DNA]</scope>
    <source>
        <strain evidence="2 3">JCM 15093</strain>
    </source>
</reference>
<evidence type="ECO:0000313" key="2">
    <source>
        <dbReference type="EMBL" id="GAK36066.1"/>
    </source>
</evidence>
<organism evidence="2 3">
    <name type="scientific">Bacteroides graminisolvens DSM 19988 = JCM 15093</name>
    <dbReference type="NCBI Taxonomy" id="1121097"/>
    <lineage>
        <taxon>Bacteria</taxon>
        <taxon>Pseudomonadati</taxon>
        <taxon>Bacteroidota</taxon>
        <taxon>Bacteroidia</taxon>
        <taxon>Bacteroidales</taxon>
        <taxon>Bacteroidaceae</taxon>
        <taxon>Bacteroides</taxon>
    </lineage>
</organism>
<name>A0A069D1E2_9BACE</name>
<protein>
    <submittedName>
        <fullName evidence="2">Uncharacterized protein</fullName>
    </submittedName>
</protein>
<dbReference type="OrthoDB" id="1040232at2"/>
<dbReference type="RefSeq" id="WP_024996058.1">
    <property type="nucleotide sequence ID" value="NZ_ATZI01000001.1"/>
</dbReference>
<evidence type="ECO:0000313" key="3">
    <source>
        <dbReference type="Proteomes" id="UP000027601"/>
    </source>
</evidence>
<feature type="compositionally biased region" description="Basic and acidic residues" evidence="1">
    <location>
        <begin position="66"/>
        <end position="75"/>
    </location>
</feature>
<comment type="caution">
    <text evidence="2">The sequence shown here is derived from an EMBL/GenBank/DDBJ whole genome shotgun (WGS) entry which is preliminary data.</text>
</comment>
<sequence length="96" mass="11062">MMKRIIIGVLFLGAVGLAYSLARNDNNNIENTTIRKRGCFFDSNHNGICDNYEKRTCRKADFNEKDPKRKADRCDGSGYSLNQKRQLRRDKSSNND</sequence>
<dbReference type="STRING" id="1121097.GCA_000428125_00028"/>